<accession>A0A224Y5Q0</accession>
<organism evidence="2">
    <name type="scientific">Panstrongylus lignarius</name>
    <dbReference type="NCBI Taxonomy" id="156445"/>
    <lineage>
        <taxon>Eukaryota</taxon>
        <taxon>Metazoa</taxon>
        <taxon>Ecdysozoa</taxon>
        <taxon>Arthropoda</taxon>
        <taxon>Hexapoda</taxon>
        <taxon>Insecta</taxon>
        <taxon>Pterygota</taxon>
        <taxon>Neoptera</taxon>
        <taxon>Paraneoptera</taxon>
        <taxon>Hemiptera</taxon>
        <taxon>Heteroptera</taxon>
        <taxon>Panheteroptera</taxon>
        <taxon>Cimicomorpha</taxon>
        <taxon>Reduviidae</taxon>
        <taxon>Triatominae</taxon>
        <taxon>Panstrongylus</taxon>
    </lineage>
</organism>
<name>A0A224Y5Q0_9HEMI</name>
<keyword evidence="1" id="KW-1133">Transmembrane helix</keyword>
<protein>
    <submittedName>
        <fullName evidence="2">Putative secreted protein</fullName>
    </submittedName>
</protein>
<proteinExistence type="predicted"/>
<reference evidence="2" key="1">
    <citation type="journal article" date="2018" name="PLoS Negl. Trop. Dis.">
        <title>An insight into the salivary gland and fat body transcriptome of Panstrongylus lignarius (Hemiptera: Heteroptera), the main vector of Chagas disease in Peru.</title>
        <authorList>
            <person name="Nevoa J.C."/>
            <person name="Mendes M.T."/>
            <person name="da Silva M.V."/>
            <person name="Soares S.C."/>
            <person name="Oliveira C.J.F."/>
            <person name="Ribeiro J.M.C."/>
        </authorList>
    </citation>
    <scope>NUCLEOTIDE SEQUENCE</scope>
</reference>
<dbReference type="AlphaFoldDB" id="A0A224Y5Q0"/>
<keyword evidence="1" id="KW-0472">Membrane</keyword>
<evidence type="ECO:0000256" key="1">
    <source>
        <dbReference type="SAM" id="Phobius"/>
    </source>
</evidence>
<sequence length="72" mass="8233">MGPGKVFTILVLCSADIFSCVMALSICNIHYNKSKIGYLFYSCRMPNRMTVVEPFNLHGRISYRYQCTLKMG</sequence>
<evidence type="ECO:0000313" key="2">
    <source>
        <dbReference type="EMBL" id="JAW16043.1"/>
    </source>
</evidence>
<feature type="transmembrane region" description="Helical" evidence="1">
    <location>
        <begin position="6"/>
        <end position="27"/>
    </location>
</feature>
<dbReference type="EMBL" id="GFTR01000383">
    <property type="protein sequence ID" value="JAW16043.1"/>
    <property type="molecule type" value="Transcribed_RNA"/>
</dbReference>
<keyword evidence="1" id="KW-0812">Transmembrane</keyword>